<dbReference type="AlphaFoldDB" id="A0A426Y3X5"/>
<feature type="region of interest" description="Disordered" evidence="1">
    <location>
        <begin position="55"/>
        <end position="146"/>
    </location>
</feature>
<reference evidence="2 3" key="1">
    <citation type="journal article" date="2014" name="Agronomy (Basel)">
        <title>A Draft Genome Sequence for Ensete ventricosum, the Drought-Tolerant Tree Against Hunger.</title>
        <authorList>
            <person name="Harrison J."/>
            <person name="Moore K.A."/>
            <person name="Paszkiewicz K."/>
            <person name="Jones T."/>
            <person name="Grant M."/>
            <person name="Ambacheew D."/>
            <person name="Muzemil S."/>
            <person name="Studholme D.J."/>
        </authorList>
    </citation>
    <scope>NUCLEOTIDE SEQUENCE [LARGE SCALE GENOMIC DNA]</scope>
</reference>
<protein>
    <submittedName>
        <fullName evidence="2">Uncharacterized protein</fullName>
    </submittedName>
</protein>
<name>A0A426Y3X5_ENSVE</name>
<proteinExistence type="predicted"/>
<evidence type="ECO:0000313" key="2">
    <source>
        <dbReference type="EMBL" id="RRT46455.1"/>
    </source>
</evidence>
<evidence type="ECO:0000256" key="1">
    <source>
        <dbReference type="SAM" id="MobiDB-lite"/>
    </source>
</evidence>
<comment type="caution">
    <text evidence="2">The sequence shown here is derived from an EMBL/GenBank/DDBJ whole genome shotgun (WGS) entry which is preliminary data.</text>
</comment>
<sequence>MVFPRSHPRGGPHVGFDYVIEGGDGALGRQSWAAGVVETERSGFFSPLFPPFPSPFSPSADVTHPRYPPSTRTQERRSGGWEGMSDAKDPAIKLFGRTIPLPESLPPPPEEEAEQTAIPDAAPATELDDGDPVSTLLLEPLPSSFA</sequence>
<gene>
    <name evidence="2" type="ORF">B296_00034861</name>
</gene>
<organism evidence="2 3">
    <name type="scientific">Ensete ventricosum</name>
    <name type="common">Abyssinian banana</name>
    <name type="synonym">Musa ensete</name>
    <dbReference type="NCBI Taxonomy" id="4639"/>
    <lineage>
        <taxon>Eukaryota</taxon>
        <taxon>Viridiplantae</taxon>
        <taxon>Streptophyta</taxon>
        <taxon>Embryophyta</taxon>
        <taxon>Tracheophyta</taxon>
        <taxon>Spermatophyta</taxon>
        <taxon>Magnoliopsida</taxon>
        <taxon>Liliopsida</taxon>
        <taxon>Zingiberales</taxon>
        <taxon>Musaceae</taxon>
        <taxon>Ensete</taxon>
    </lineage>
</organism>
<feature type="compositionally biased region" description="Basic and acidic residues" evidence="1">
    <location>
        <begin position="73"/>
        <end position="91"/>
    </location>
</feature>
<accession>A0A426Y3X5</accession>
<dbReference type="EMBL" id="AMZH03015186">
    <property type="protein sequence ID" value="RRT46455.1"/>
    <property type="molecule type" value="Genomic_DNA"/>
</dbReference>
<dbReference type="Proteomes" id="UP000287651">
    <property type="component" value="Unassembled WGS sequence"/>
</dbReference>
<evidence type="ECO:0000313" key="3">
    <source>
        <dbReference type="Proteomes" id="UP000287651"/>
    </source>
</evidence>